<dbReference type="PRINTS" id="PR00625">
    <property type="entry name" value="JDOMAIN"/>
</dbReference>
<evidence type="ECO:0000256" key="1">
    <source>
        <dbReference type="SAM" id="MobiDB-lite"/>
    </source>
</evidence>
<feature type="domain" description="J" evidence="2">
    <location>
        <begin position="287"/>
        <end position="354"/>
    </location>
</feature>
<evidence type="ECO:0000259" key="2">
    <source>
        <dbReference type="PROSITE" id="PS50076"/>
    </source>
</evidence>
<sequence length="360" mass="41503">MATPAEEEELREIYYIRFRKEDYTIDKASERSLTYVKRFHNVDMSLATTRYLEEVFKYSISRSQLSSTSSSYKDDLLRHIENLVDSRYRSRNGIHSDVYEMRRGLPSLFGHVREQHEDYSNVPGHCAPEYIPSPHDYRNKAPGPRGKSYGYAHNHDRSDPPRQSTHGTRTHSFRESYYTTEDRQPPSAYESYASDSTYSSHPPVPDNFKSHASSDSHTADSRHSSCPGARPSESYTRPPSRYTSHSTSSSYTDSSRYQTPPSYSHARSSTTRPHLTPRLEGIEPTTDLYTILGVTRNATAAEIKKAHRALSLRWHPDRRTEQDEKKATEKMAEINQANDILCDEVKRRFYDEWGVLPSQS</sequence>
<protein>
    <recommendedName>
        <fullName evidence="2">J domain-containing protein</fullName>
    </recommendedName>
</protein>
<dbReference type="InterPro" id="IPR050817">
    <property type="entry name" value="DjlA_DnaK_co-chaperone"/>
</dbReference>
<dbReference type="Gene3D" id="1.10.287.110">
    <property type="entry name" value="DnaJ domain"/>
    <property type="match status" value="1"/>
</dbReference>
<proteinExistence type="predicted"/>
<dbReference type="Pfam" id="PF00226">
    <property type="entry name" value="DnaJ"/>
    <property type="match status" value="1"/>
</dbReference>
<dbReference type="InterPro" id="IPR036869">
    <property type="entry name" value="J_dom_sf"/>
</dbReference>
<dbReference type="PANTHER" id="PTHR24074">
    <property type="entry name" value="CO-CHAPERONE PROTEIN DJLA"/>
    <property type="match status" value="1"/>
</dbReference>
<dbReference type="SUPFAM" id="SSF46565">
    <property type="entry name" value="Chaperone J-domain"/>
    <property type="match status" value="1"/>
</dbReference>
<dbReference type="CDD" id="cd06257">
    <property type="entry name" value="DnaJ"/>
    <property type="match status" value="1"/>
</dbReference>
<organism evidence="3 4">
    <name type="scientific">Alternaria panax</name>
    <dbReference type="NCBI Taxonomy" id="48097"/>
    <lineage>
        <taxon>Eukaryota</taxon>
        <taxon>Fungi</taxon>
        <taxon>Dikarya</taxon>
        <taxon>Ascomycota</taxon>
        <taxon>Pezizomycotina</taxon>
        <taxon>Dothideomycetes</taxon>
        <taxon>Pleosporomycetidae</taxon>
        <taxon>Pleosporales</taxon>
        <taxon>Pleosporineae</taxon>
        <taxon>Pleosporaceae</taxon>
        <taxon>Alternaria</taxon>
        <taxon>Alternaria sect. Panax</taxon>
    </lineage>
</organism>
<feature type="region of interest" description="Disordered" evidence="1">
    <location>
        <begin position="118"/>
        <end position="281"/>
    </location>
</feature>
<feature type="compositionally biased region" description="Polar residues" evidence="1">
    <location>
        <begin position="258"/>
        <end position="273"/>
    </location>
</feature>
<reference evidence="3" key="1">
    <citation type="submission" date="2021-07" db="EMBL/GenBank/DDBJ databases">
        <title>Genome Resource of American Ginseng Black Spot Pathogen Alternaria panax.</title>
        <authorList>
            <person name="Qiu C."/>
            <person name="Wang W."/>
            <person name="Liu Z."/>
        </authorList>
    </citation>
    <scope>NUCLEOTIDE SEQUENCE</scope>
    <source>
        <strain evidence="3">BNCC115425</strain>
    </source>
</reference>
<dbReference type="PROSITE" id="PS50076">
    <property type="entry name" value="DNAJ_2"/>
    <property type="match status" value="1"/>
</dbReference>
<evidence type="ECO:0000313" key="4">
    <source>
        <dbReference type="Proteomes" id="UP001199106"/>
    </source>
</evidence>
<feature type="compositionally biased region" description="Low complexity" evidence="1">
    <location>
        <begin position="236"/>
        <end position="257"/>
    </location>
</feature>
<accession>A0AAD4FAW1</accession>
<comment type="caution">
    <text evidence="3">The sequence shown here is derived from an EMBL/GenBank/DDBJ whole genome shotgun (WGS) entry which is preliminary data.</text>
</comment>
<dbReference type="AlphaFoldDB" id="A0AAD4FAW1"/>
<dbReference type="Proteomes" id="UP001199106">
    <property type="component" value="Unassembled WGS sequence"/>
</dbReference>
<name>A0AAD4FAW1_9PLEO</name>
<keyword evidence="4" id="KW-1185">Reference proteome</keyword>
<evidence type="ECO:0000313" key="3">
    <source>
        <dbReference type="EMBL" id="KAG9185358.1"/>
    </source>
</evidence>
<dbReference type="SMART" id="SM00271">
    <property type="entry name" value="DnaJ"/>
    <property type="match status" value="1"/>
</dbReference>
<dbReference type="InterPro" id="IPR001623">
    <property type="entry name" value="DnaJ_domain"/>
</dbReference>
<dbReference type="EMBL" id="JAANER010000011">
    <property type="protein sequence ID" value="KAG9185358.1"/>
    <property type="molecule type" value="Genomic_DNA"/>
</dbReference>
<gene>
    <name evidence="3" type="ORF">G6011_07902</name>
</gene>
<feature type="compositionally biased region" description="Basic and acidic residues" evidence="1">
    <location>
        <begin position="208"/>
        <end position="223"/>
    </location>
</feature>